<keyword evidence="4" id="KW-0325">Glycoprotein</keyword>
<proteinExistence type="predicted"/>
<dbReference type="InterPro" id="IPR027231">
    <property type="entry name" value="Semaphorin"/>
</dbReference>
<keyword evidence="3" id="KW-1015">Disulfide bond</keyword>
<evidence type="ECO:0000256" key="6">
    <source>
        <dbReference type="SAM" id="MobiDB-lite"/>
    </source>
</evidence>
<dbReference type="InterPro" id="IPR001627">
    <property type="entry name" value="Semap_dom"/>
</dbReference>
<dbReference type="Gene3D" id="3.30.1680.10">
    <property type="entry name" value="ligand-binding face of the semaphorins, domain 2"/>
    <property type="match status" value="1"/>
</dbReference>
<dbReference type="InterPro" id="IPR015943">
    <property type="entry name" value="WD40/YVTN_repeat-like_dom_sf"/>
</dbReference>
<dbReference type="PANTHER" id="PTHR11036">
    <property type="entry name" value="SEMAPHORIN"/>
    <property type="match status" value="1"/>
</dbReference>
<evidence type="ECO:0000256" key="2">
    <source>
        <dbReference type="ARBA" id="ARBA00023136"/>
    </source>
</evidence>
<dbReference type="SMART" id="SM00630">
    <property type="entry name" value="Sema"/>
    <property type="match status" value="1"/>
</dbReference>
<evidence type="ECO:0000313" key="8">
    <source>
        <dbReference type="EMBL" id="MEQ2311580.1"/>
    </source>
</evidence>
<evidence type="ECO:0000256" key="3">
    <source>
        <dbReference type="ARBA" id="ARBA00023157"/>
    </source>
</evidence>
<dbReference type="PROSITE" id="PS51004">
    <property type="entry name" value="SEMA"/>
    <property type="match status" value="1"/>
</dbReference>
<dbReference type="Pfam" id="PF01437">
    <property type="entry name" value="PSI"/>
    <property type="match status" value="1"/>
</dbReference>
<evidence type="ECO:0000256" key="1">
    <source>
        <dbReference type="ARBA" id="ARBA00004370"/>
    </source>
</evidence>
<dbReference type="SUPFAM" id="SSF101912">
    <property type="entry name" value="Sema domain"/>
    <property type="match status" value="1"/>
</dbReference>
<dbReference type="Gene3D" id="2.130.10.10">
    <property type="entry name" value="YVTN repeat-like/Quinoprotein amine dehydrogenase"/>
    <property type="match status" value="1"/>
</dbReference>
<dbReference type="SUPFAM" id="SSF103575">
    <property type="entry name" value="Plexin repeat"/>
    <property type="match status" value="1"/>
</dbReference>
<feature type="region of interest" description="Disordered" evidence="6">
    <location>
        <begin position="695"/>
        <end position="727"/>
    </location>
</feature>
<comment type="subcellular location">
    <subcellularLocation>
        <location evidence="1">Membrane</location>
    </subcellularLocation>
</comment>
<gene>
    <name evidence="8" type="ORF">AMECASPLE_021674</name>
</gene>
<dbReference type="InterPro" id="IPR002165">
    <property type="entry name" value="Plexin_repeat"/>
</dbReference>
<name>A0ABV1A054_9TELE</name>
<dbReference type="SMART" id="SM00423">
    <property type="entry name" value="PSI"/>
    <property type="match status" value="1"/>
</dbReference>
<comment type="caution">
    <text evidence="5">Lacks conserved residue(s) required for the propagation of feature annotation.</text>
</comment>
<comment type="caution">
    <text evidence="8">The sequence shown here is derived from an EMBL/GenBank/DDBJ whole genome shotgun (WGS) entry which is preliminary data.</text>
</comment>
<evidence type="ECO:0000256" key="5">
    <source>
        <dbReference type="PROSITE-ProRule" id="PRU00352"/>
    </source>
</evidence>
<dbReference type="PANTHER" id="PTHR11036:SF135">
    <property type="entry name" value="SEMAPHORIN 4D ISOFORM X1-RELATED"/>
    <property type="match status" value="1"/>
</dbReference>
<accession>A0ABV1A054</accession>
<protein>
    <recommendedName>
        <fullName evidence="7">Sema domain-containing protein</fullName>
    </recommendedName>
</protein>
<dbReference type="Pfam" id="PF01403">
    <property type="entry name" value="Sema"/>
    <property type="match status" value="1"/>
</dbReference>
<evidence type="ECO:0000313" key="9">
    <source>
        <dbReference type="Proteomes" id="UP001469553"/>
    </source>
</evidence>
<reference evidence="8 9" key="1">
    <citation type="submission" date="2021-06" db="EMBL/GenBank/DDBJ databases">
        <authorList>
            <person name="Palmer J.M."/>
        </authorList>
    </citation>
    <scope>NUCLEOTIDE SEQUENCE [LARGE SCALE GENOMIC DNA]</scope>
    <source>
        <strain evidence="8 9">AS_MEX2019</strain>
        <tissue evidence="8">Muscle</tissue>
    </source>
</reference>
<dbReference type="InterPro" id="IPR036352">
    <property type="entry name" value="Semap_dom_sf"/>
</dbReference>
<dbReference type="Proteomes" id="UP001469553">
    <property type="component" value="Unassembled WGS sequence"/>
</dbReference>
<evidence type="ECO:0000259" key="7">
    <source>
        <dbReference type="PROSITE" id="PS51004"/>
    </source>
</evidence>
<keyword evidence="9" id="KW-1185">Reference proteome</keyword>
<keyword evidence="2" id="KW-0472">Membrane</keyword>
<organism evidence="8 9">
    <name type="scientific">Ameca splendens</name>
    <dbReference type="NCBI Taxonomy" id="208324"/>
    <lineage>
        <taxon>Eukaryota</taxon>
        <taxon>Metazoa</taxon>
        <taxon>Chordata</taxon>
        <taxon>Craniata</taxon>
        <taxon>Vertebrata</taxon>
        <taxon>Euteleostomi</taxon>
        <taxon>Actinopterygii</taxon>
        <taxon>Neopterygii</taxon>
        <taxon>Teleostei</taxon>
        <taxon>Neoteleostei</taxon>
        <taxon>Acanthomorphata</taxon>
        <taxon>Ovalentaria</taxon>
        <taxon>Atherinomorphae</taxon>
        <taxon>Cyprinodontiformes</taxon>
        <taxon>Goodeidae</taxon>
        <taxon>Ameca</taxon>
    </lineage>
</organism>
<sequence length="727" mass="80702">MFWFVLVIGSNLSLHICLQQVVMTCQVALLYVLLIMNEGLAQSQKPRRSVFFSDVKLKLFKEPDGLSSLMVRDDIGRLYIGARGKVVVLSLNDITKKTSENKWTVSSAHKAECKLKGRSSEDCENYIRMLYSLDDGRMLVCGTNAFNPACRYMTLNGGNDTMETIIQDGRGKVPFDPNQDFASLMNGNTLYSATASNFLGTEMVFQRHGQNPIKTEGKLSWLNEPTMISINIPEINKSTEMNEDDNVFLFFTEKALEERRNMRLSRVARVCKSDLGGKRTLQRRWTSFLKARLDCPFGDAGSPSLVQDVFLLQDENNWMDSIFYATFTSNPEPSSTCSQSAVCAYKLSDIRQVFKGNFLTEMGSDIWVTYRGAEPFPYPGSCINNEMRASGVVTSLNLSDTTLLFVKNHPLMEGVVTPITGRPLLVQSASQFSKIVVDKVTSLDGQQHRIMFIGTSSGWLQKGVWFDGEGGRIIEELQLFQDAQPILFLQLSSNSGQLYSGGRTAAVQLSVRDCSRYPSCDDCLIARDPYCGWDLLRGLCAAVVGASSSSMIQSLTDGDVGICPSSDLPKQFIAVHLAAGIAQFLPCFPNANLPISWRFSDKVLQPSPRHILLSQGLVVTPSFTDAGLYICETVEAVKGRVHRTAVVRYLVKVHNRYSPNRIQEIAISVSTAGVVMGALFMCRRCRQKFQNHVSCSNRGRDAGTEGTVATGQEERVETNNENSFTVQ</sequence>
<evidence type="ECO:0000256" key="4">
    <source>
        <dbReference type="ARBA" id="ARBA00023180"/>
    </source>
</evidence>
<dbReference type="InterPro" id="IPR016201">
    <property type="entry name" value="PSI"/>
</dbReference>
<feature type="domain" description="Sema" evidence="7">
    <location>
        <begin position="47"/>
        <end position="511"/>
    </location>
</feature>
<dbReference type="EMBL" id="JAHRIP010077118">
    <property type="protein sequence ID" value="MEQ2311580.1"/>
    <property type="molecule type" value="Genomic_DNA"/>
</dbReference>